<protein>
    <submittedName>
        <fullName evidence="1">Uncharacterized protein</fullName>
    </submittedName>
</protein>
<evidence type="ECO:0000313" key="2">
    <source>
        <dbReference type="Proteomes" id="UP000781932"/>
    </source>
</evidence>
<name>A0A9P6HS08_9PEZI</name>
<dbReference type="AlphaFoldDB" id="A0A9P6HS08"/>
<sequence>MPSCPSLQQPCPRRPIIAVDMVFAYRWIWMKSDDRNLATKMRRINFVAVMADIESKNDSARTPEGLI</sequence>
<organism evidence="1 2">
    <name type="scientific">Colletotrichum karsti</name>
    <dbReference type="NCBI Taxonomy" id="1095194"/>
    <lineage>
        <taxon>Eukaryota</taxon>
        <taxon>Fungi</taxon>
        <taxon>Dikarya</taxon>
        <taxon>Ascomycota</taxon>
        <taxon>Pezizomycotina</taxon>
        <taxon>Sordariomycetes</taxon>
        <taxon>Hypocreomycetidae</taxon>
        <taxon>Glomerellales</taxon>
        <taxon>Glomerellaceae</taxon>
        <taxon>Colletotrichum</taxon>
        <taxon>Colletotrichum boninense species complex</taxon>
    </lineage>
</organism>
<dbReference type="EMBL" id="JAATWM020000070">
    <property type="protein sequence ID" value="KAF9869487.1"/>
    <property type="molecule type" value="Genomic_DNA"/>
</dbReference>
<gene>
    <name evidence="1" type="ORF">CkaCkLH20_13025</name>
</gene>
<accession>A0A9P6HS08</accession>
<reference evidence="1" key="1">
    <citation type="submission" date="2020-03" db="EMBL/GenBank/DDBJ databases">
        <authorList>
            <person name="He L."/>
        </authorList>
    </citation>
    <scope>NUCLEOTIDE SEQUENCE</scope>
    <source>
        <strain evidence="1">CkLH20</strain>
    </source>
</reference>
<dbReference type="RefSeq" id="XP_038738948.1">
    <property type="nucleotide sequence ID" value="XM_038895736.1"/>
</dbReference>
<proteinExistence type="predicted"/>
<dbReference type="GeneID" id="62168810"/>
<evidence type="ECO:0000313" key="1">
    <source>
        <dbReference type="EMBL" id="KAF9869487.1"/>
    </source>
</evidence>
<comment type="caution">
    <text evidence="1">The sequence shown here is derived from an EMBL/GenBank/DDBJ whole genome shotgun (WGS) entry which is preliminary data.</text>
</comment>
<keyword evidence="2" id="KW-1185">Reference proteome</keyword>
<dbReference type="Proteomes" id="UP000781932">
    <property type="component" value="Unassembled WGS sequence"/>
</dbReference>
<reference evidence="1" key="2">
    <citation type="submission" date="2020-11" db="EMBL/GenBank/DDBJ databases">
        <title>Whole genome sequencing of Colletotrichum sp.</title>
        <authorList>
            <person name="Li H."/>
        </authorList>
    </citation>
    <scope>NUCLEOTIDE SEQUENCE</scope>
    <source>
        <strain evidence="1">CkLH20</strain>
    </source>
</reference>